<keyword evidence="2" id="KW-1185">Reference proteome</keyword>
<comment type="caution">
    <text evidence="1">The sequence shown here is derived from an EMBL/GenBank/DDBJ whole genome shotgun (WGS) entry which is preliminary data.</text>
</comment>
<sequence>MKNTTLILKEAFIGALKSVSNVFDIFFGSDMELIDKDGKELLSNPEYIKRLNEAMNKRNETGNKEIEPIEIKMKDGRVLKIS</sequence>
<proteinExistence type="predicted"/>
<reference evidence="1 2" key="1">
    <citation type="submission" date="2019-02" db="EMBL/GenBank/DDBJ databases">
        <title>Apibacter muscae sp. nov.: a novel member of the house fly microbiota.</title>
        <authorList>
            <person name="Park R."/>
        </authorList>
    </citation>
    <scope>NUCLEOTIDE SEQUENCE [LARGE SCALE GENOMIC DNA]</scope>
    <source>
        <strain evidence="1 2">AL1</strain>
    </source>
</reference>
<dbReference type="AlphaFoldDB" id="A0A563D9T0"/>
<evidence type="ECO:0000313" key="2">
    <source>
        <dbReference type="Proteomes" id="UP000319499"/>
    </source>
</evidence>
<organism evidence="1 2">
    <name type="scientific">Apibacter muscae</name>
    <dbReference type="NCBI Taxonomy" id="2509004"/>
    <lineage>
        <taxon>Bacteria</taxon>
        <taxon>Pseudomonadati</taxon>
        <taxon>Bacteroidota</taxon>
        <taxon>Flavobacteriia</taxon>
        <taxon>Flavobacteriales</taxon>
        <taxon>Weeksellaceae</taxon>
        <taxon>Apibacter</taxon>
    </lineage>
</organism>
<protein>
    <submittedName>
        <fullName evidence="1">Uncharacterized protein</fullName>
    </submittedName>
</protein>
<name>A0A563D9T0_9FLAO</name>
<gene>
    <name evidence="1" type="ORF">ETU09_08080</name>
</gene>
<evidence type="ECO:0000313" key="1">
    <source>
        <dbReference type="EMBL" id="TWP27068.1"/>
    </source>
</evidence>
<dbReference type="EMBL" id="SELH01000024">
    <property type="protein sequence ID" value="TWP27068.1"/>
    <property type="molecule type" value="Genomic_DNA"/>
</dbReference>
<dbReference type="RefSeq" id="WP_146293013.1">
    <property type="nucleotide sequence ID" value="NZ_SELH01000024.1"/>
</dbReference>
<dbReference type="Proteomes" id="UP000319499">
    <property type="component" value="Unassembled WGS sequence"/>
</dbReference>
<accession>A0A563D9T0</accession>